<keyword evidence="3 8" id="KW-0812">Transmembrane</keyword>
<dbReference type="GO" id="GO:0051205">
    <property type="term" value="P:protein insertion into membrane"/>
    <property type="evidence" value="ECO:0007669"/>
    <property type="project" value="UniProtKB-UniRule"/>
</dbReference>
<dbReference type="NCBIfam" id="TIGR03303">
    <property type="entry name" value="OM_YaeT"/>
    <property type="match status" value="1"/>
</dbReference>
<dbReference type="GO" id="GO:1990063">
    <property type="term" value="C:Bam protein complex"/>
    <property type="evidence" value="ECO:0007669"/>
    <property type="project" value="TreeGrafter"/>
</dbReference>
<evidence type="ECO:0000256" key="3">
    <source>
        <dbReference type="ARBA" id="ARBA00022692"/>
    </source>
</evidence>
<dbReference type="InterPro" id="IPR000184">
    <property type="entry name" value="Bac_surfAg_D15"/>
</dbReference>
<keyword evidence="2 8" id="KW-1134">Transmembrane beta strand</keyword>
<keyword evidence="5 8" id="KW-0677">Repeat</keyword>
<evidence type="ECO:0000256" key="6">
    <source>
        <dbReference type="ARBA" id="ARBA00023136"/>
    </source>
</evidence>
<keyword evidence="6 8" id="KW-0472">Membrane</keyword>
<dbReference type="InterPro" id="IPR034746">
    <property type="entry name" value="POTRA"/>
</dbReference>
<organism evidence="11 12">
    <name type="scientific">Candidatus Pantoea edessiphila</name>
    <dbReference type="NCBI Taxonomy" id="2044610"/>
    <lineage>
        <taxon>Bacteria</taxon>
        <taxon>Pseudomonadati</taxon>
        <taxon>Pseudomonadota</taxon>
        <taxon>Gammaproteobacteria</taxon>
        <taxon>Enterobacterales</taxon>
        <taxon>Erwiniaceae</taxon>
        <taxon>Pantoea</taxon>
    </lineage>
</organism>
<dbReference type="Gene3D" id="3.10.20.310">
    <property type="entry name" value="membrane protein fhac"/>
    <property type="match status" value="5"/>
</dbReference>
<comment type="subcellular location">
    <subcellularLocation>
        <location evidence="8">Cell outer membrane</location>
    </subcellularLocation>
    <subcellularLocation>
        <location evidence="1">Membrane</location>
    </subcellularLocation>
</comment>
<dbReference type="AlphaFoldDB" id="A0A2P5SY09"/>
<comment type="similarity">
    <text evidence="8">Belongs to the BamA family.</text>
</comment>
<feature type="domain" description="POTRA" evidence="10">
    <location>
        <begin position="352"/>
        <end position="426"/>
    </location>
</feature>
<evidence type="ECO:0000256" key="5">
    <source>
        <dbReference type="ARBA" id="ARBA00022737"/>
    </source>
</evidence>
<dbReference type="InterPro" id="IPR039910">
    <property type="entry name" value="D15-like"/>
</dbReference>
<feature type="domain" description="POTRA" evidence="10">
    <location>
        <begin position="180"/>
        <end position="268"/>
    </location>
</feature>
<comment type="subunit">
    <text evidence="8">Part of the Bam complex, which is composed of the outer membrane protein BamA, and four lipoproteins BamB, BamC, BamD and BamE.</text>
</comment>
<evidence type="ECO:0000313" key="12">
    <source>
        <dbReference type="Proteomes" id="UP000296034"/>
    </source>
</evidence>
<protein>
    <recommendedName>
        <fullName evidence="8 9">Outer membrane protein assembly factor BamA</fullName>
    </recommendedName>
</protein>
<comment type="caution">
    <text evidence="11">The sequence shown here is derived from an EMBL/GenBank/DDBJ whole genome shotgun (WGS) entry which is preliminary data.</text>
</comment>
<evidence type="ECO:0000313" key="11">
    <source>
        <dbReference type="EMBL" id="PPI87214.1"/>
    </source>
</evidence>
<dbReference type="GO" id="GO:0043165">
    <property type="term" value="P:Gram-negative-bacterium-type cell outer membrane assembly"/>
    <property type="evidence" value="ECO:0007669"/>
    <property type="project" value="UniProtKB-UniRule"/>
</dbReference>
<evidence type="ECO:0000259" key="10">
    <source>
        <dbReference type="PROSITE" id="PS51779"/>
    </source>
</evidence>
<dbReference type="EMBL" id="PDKS01000002">
    <property type="protein sequence ID" value="PPI87214.1"/>
    <property type="molecule type" value="Genomic_DNA"/>
</dbReference>
<dbReference type="Pfam" id="PF07244">
    <property type="entry name" value="POTRA"/>
    <property type="match status" value="5"/>
</dbReference>
<dbReference type="PANTHER" id="PTHR12815:SF23">
    <property type="entry name" value="OUTER MEMBRANE PROTEIN ASSEMBLY FACTOR BAMA"/>
    <property type="match status" value="1"/>
</dbReference>
<reference evidence="11 12" key="1">
    <citation type="journal article" date="2018" name="Genome Biol. Evol.">
        <title>Cladogenesis and Genomic Streamlining in Extracellular Endosymbionts of Tropical Stink Bugs.</title>
        <authorList>
            <person name="Otero-Bravo A."/>
            <person name="Goffredi S."/>
            <person name="Sabree Z.L."/>
        </authorList>
    </citation>
    <scope>NUCLEOTIDE SEQUENCE [LARGE SCALE GENOMIC DNA]</scope>
    <source>
        <strain evidence="11 12">SoET</strain>
    </source>
</reference>
<dbReference type="InterPro" id="IPR010827">
    <property type="entry name" value="BamA/TamA_POTRA"/>
</dbReference>
<feature type="domain" description="POTRA" evidence="10">
    <location>
        <begin position="29"/>
        <end position="96"/>
    </location>
</feature>
<dbReference type="Gene3D" id="2.40.160.50">
    <property type="entry name" value="membrane protein fhac: a member of the omp85/tpsb transporter family"/>
    <property type="match status" value="1"/>
</dbReference>
<evidence type="ECO:0000256" key="1">
    <source>
        <dbReference type="ARBA" id="ARBA00004370"/>
    </source>
</evidence>
<evidence type="ECO:0000256" key="2">
    <source>
        <dbReference type="ARBA" id="ARBA00022452"/>
    </source>
</evidence>
<accession>A0A2P5SY09</accession>
<dbReference type="PROSITE" id="PS51779">
    <property type="entry name" value="POTRA"/>
    <property type="match status" value="3"/>
</dbReference>
<name>A0A2P5SY09_9GAMM</name>
<dbReference type="PANTHER" id="PTHR12815">
    <property type="entry name" value="SORTING AND ASSEMBLY MACHINERY SAMM50 PROTEIN FAMILY MEMBER"/>
    <property type="match status" value="1"/>
</dbReference>
<gene>
    <name evidence="8 11" type="primary">bamA</name>
    <name evidence="11" type="ORF">CRV11_01620</name>
</gene>
<dbReference type="HAMAP" id="MF_01430">
    <property type="entry name" value="OM_assembly_BamA"/>
    <property type="match status" value="1"/>
</dbReference>
<proteinExistence type="inferred from homology"/>
<dbReference type="InterPro" id="IPR023707">
    <property type="entry name" value="OM_assembly_BamA"/>
</dbReference>
<dbReference type="Proteomes" id="UP000296034">
    <property type="component" value="Unassembled WGS sequence"/>
</dbReference>
<dbReference type="PIRSF" id="PIRSF006076">
    <property type="entry name" value="OM_assembly_OMP85"/>
    <property type="match status" value="1"/>
</dbReference>
<keyword evidence="7 8" id="KW-0998">Cell outer membrane</keyword>
<keyword evidence="4 8" id="KW-0732">Signal</keyword>
<evidence type="ECO:0000256" key="7">
    <source>
        <dbReference type="ARBA" id="ARBA00023237"/>
    </source>
</evidence>
<sequence>MGKIIIQMIIKKLLFSLLFLIAIDVYANDKIKNINFEGLKRIPLNLISSKIPLKSGDVVDKIAIKNIIKFLYSTNNFEQVKVIKNNDTLTIKVKELPIISKVTIIGNKIINKEKIEKIFEDANIIAGNVINRNSIFLTSKSLEEFYSNIGKYNFTIKTIITPIPNNYSNIIFILKEGEFSKIDQINILGNKKFTYSKLLSLFDIRDKKKWWNILKSRIYQKQKLDNAVINLRKFYLKNGYIRFKVKSAKLSLTPNKKRVYITVYLNEGDQYKVLDIKLSSNLNNKLEHLKNLIKITKDDIYSVEKVHQATNRIKQAIIDYGYAYPIIHVNYKIDDVNKQVTICFNVNSGNRYYVRKIHFKGNDISKDIVLRRKIEQMEGAWLNDNLVNKSTRILMNTNYFDQVKVEKNFLPNSPNQIDLTYKVTEHKTGGIKFGLGYGKNNSLNFQSSISQNNLFGTGNIFTINVFKEHGHKKADIVLIDPYFSVEGISLSKHVFYNRMISDNGPNGYSNLGYNNISYGGDFSLGFPMSNTSTLNLGMGYTKNNIFNISKQISIYRYFQSIKNNDFFDNDFKLLTNDFDFNFGWTYNSLSQPFLPITGNFTNLNSKIAFLKSSNNFFKILLESSKYVPIDEDNKWILSGSVRLGFGAGFSGFGKELGKREMPFYENFYSGGPQSIRGFQTNTVGPKSVYLKKSNSLSPNCISTGECTISDNTIGGDALFSGSIELIFPIPLLNEKLSNSIRTSLFCDFGNVWDTRWDTMYKGEKIKNMPNYNDPKKIRISTGIAFKWLSPFGPLEFSYAIPIKQYQGDNIEKFQLYVGKTW</sequence>
<evidence type="ECO:0000256" key="8">
    <source>
        <dbReference type="HAMAP-Rule" id="MF_01430"/>
    </source>
</evidence>
<dbReference type="Pfam" id="PF01103">
    <property type="entry name" value="Omp85"/>
    <property type="match status" value="1"/>
</dbReference>
<comment type="function">
    <text evidence="8">Part of the outer membrane protein assembly complex, which is involved in assembly and insertion of beta-barrel proteins into the outer membrane. Constitutes, with BamD, the core component of the assembly machinery.</text>
</comment>
<evidence type="ECO:0000256" key="9">
    <source>
        <dbReference type="NCBIfam" id="TIGR03303"/>
    </source>
</evidence>
<evidence type="ECO:0000256" key="4">
    <source>
        <dbReference type="ARBA" id="ARBA00022729"/>
    </source>
</evidence>